<dbReference type="GeneID" id="115754265"/>
<keyword evidence="2" id="KW-1185">Reference proteome</keyword>
<dbReference type="RefSeq" id="XP_030549094.2">
    <property type="nucleotide sequence ID" value="XM_030693234.2"/>
</dbReference>
<gene>
    <name evidence="3" type="primary">LOC115754265</name>
</gene>
<feature type="compositionally biased region" description="Acidic residues" evidence="1">
    <location>
        <begin position="170"/>
        <end position="181"/>
    </location>
</feature>
<feature type="region of interest" description="Disordered" evidence="1">
    <location>
        <begin position="230"/>
        <end position="283"/>
    </location>
</feature>
<feature type="compositionally biased region" description="Basic and acidic residues" evidence="1">
    <location>
        <begin position="160"/>
        <end position="169"/>
    </location>
</feature>
<feature type="compositionally biased region" description="Acidic residues" evidence="1">
    <location>
        <begin position="260"/>
        <end position="269"/>
    </location>
</feature>
<dbReference type="AlphaFoldDB" id="A0A8B8QPH9"/>
<evidence type="ECO:0000313" key="2">
    <source>
        <dbReference type="Proteomes" id="UP000827889"/>
    </source>
</evidence>
<dbReference type="Proteomes" id="UP000827889">
    <property type="component" value="Chromosome 7"/>
</dbReference>
<feature type="compositionally biased region" description="Polar residues" evidence="1">
    <location>
        <begin position="56"/>
        <end position="71"/>
    </location>
</feature>
<reference evidence="3" key="1">
    <citation type="submission" date="2025-08" db="UniProtKB">
        <authorList>
            <consortium name="RefSeq"/>
        </authorList>
    </citation>
    <scope>IDENTIFICATION</scope>
    <source>
        <tissue evidence="3">Leaf</tissue>
    </source>
</reference>
<accession>A0A8B8QPH9</accession>
<evidence type="ECO:0000313" key="3">
    <source>
        <dbReference type="RefSeq" id="XP_030549094.2"/>
    </source>
</evidence>
<dbReference type="PANTHER" id="PTHR37258:SF1">
    <property type="entry name" value="FANTOM PROTEIN"/>
    <property type="match status" value="1"/>
</dbReference>
<feature type="compositionally biased region" description="Basic and acidic residues" evidence="1">
    <location>
        <begin position="273"/>
        <end position="283"/>
    </location>
</feature>
<dbReference type="KEGG" id="rarg:115754265"/>
<feature type="region of interest" description="Disordered" evidence="1">
    <location>
        <begin position="36"/>
        <end position="84"/>
    </location>
</feature>
<dbReference type="PANTHER" id="PTHR37258">
    <property type="entry name" value="FANTOM PROTEIN"/>
    <property type="match status" value="1"/>
</dbReference>
<feature type="region of interest" description="Disordered" evidence="1">
    <location>
        <begin position="106"/>
        <end position="127"/>
    </location>
</feature>
<evidence type="ECO:0000256" key="1">
    <source>
        <dbReference type="SAM" id="MobiDB-lite"/>
    </source>
</evidence>
<feature type="region of interest" description="Disordered" evidence="1">
    <location>
        <begin position="144"/>
        <end position="188"/>
    </location>
</feature>
<sequence>MLCSVPTDRSGSNWLDRLRSTKGFPAGDGLDLDHFLANPQNPTPPTPPASDPSTSESIHSVQSQITTQNGAHSVRAQNPGDEKDWYGIMTGVLSELFIMGDGEGQIARKSSRKQPNPRFFPNSRNCDASAGEKISDCAAAAARGENAGWRTPSADLESDAVDRTARGADVDGEEEEEEEKESGDNKDLVGYSRSEVTVIDTSCELWKFEKVLYRRKNVWKVRDRKGKVRSSIGRKKRKLGGGSEDGNVGGKKKLKVSGFEVDESNEEQNIENGKADTSKELADDLDKSSKTRFHLQFCESPRKRRTGGSSVVLIKGIPTAKSKLVEGKKLMSKTYSRAFLTSRPL</sequence>
<proteinExistence type="predicted"/>
<feature type="compositionally biased region" description="Basic residues" evidence="1">
    <location>
        <begin position="230"/>
        <end position="239"/>
    </location>
</feature>
<organism evidence="2 3">
    <name type="scientific">Rhodamnia argentea</name>
    <dbReference type="NCBI Taxonomy" id="178133"/>
    <lineage>
        <taxon>Eukaryota</taxon>
        <taxon>Viridiplantae</taxon>
        <taxon>Streptophyta</taxon>
        <taxon>Embryophyta</taxon>
        <taxon>Tracheophyta</taxon>
        <taxon>Spermatophyta</taxon>
        <taxon>Magnoliopsida</taxon>
        <taxon>eudicotyledons</taxon>
        <taxon>Gunneridae</taxon>
        <taxon>Pentapetalae</taxon>
        <taxon>rosids</taxon>
        <taxon>malvids</taxon>
        <taxon>Myrtales</taxon>
        <taxon>Myrtaceae</taxon>
        <taxon>Myrtoideae</taxon>
        <taxon>Myrteae</taxon>
        <taxon>Australasian group</taxon>
        <taxon>Rhodamnia</taxon>
    </lineage>
</organism>
<feature type="compositionally biased region" description="Pro residues" evidence="1">
    <location>
        <begin position="41"/>
        <end position="50"/>
    </location>
</feature>
<feature type="compositionally biased region" description="Gly residues" evidence="1">
    <location>
        <begin position="240"/>
        <end position="249"/>
    </location>
</feature>
<protein>
    <submittedName>
        <fullName evidence="3">Uncharacterized protein LOC115754265 isoform X1</fullName>
    </submittedName>
</protein>
<name>A0A8B8QPH9_9MYRT</name>